<evidence type="ECO:0000313" key="1">
    <source>
        <dbReference type="EMBL" id="KAG7626675.1"/>
    </source>
</evidence>
<name>A0A8T2ER72_9BRAS</name>
<sequence length="68" mass="7957">MIKNKSKSCIIEKVVSLERVFEEDERRRRGRSDVFQLYKLKVSYIEEKNKKGNCESPLTLSCFASAQI</sequence>
<organism evidence="1 2">
    <name type="scientific">Arabidopsis thaliana x Arabidopsis arenosa</name>
    <dbReference type="NCBI Taxonomy" id="1240361"/>
    <lineage>
        <taxon>Eukaryota</taxon>
        <taxon>Viridiplantae</taxon>
        <taxon>Streptophyta</taxon>
        <taxon>Embryophyta</taxon>
        <taxon>Tracheophyta</taxon>
        <taxon>Spermatophyta</taxon>
        <taxon>Magnoliopsida</taxon>
        <taxon>eudicotyledons</taxon>
        <taxon>Gunneridae</taxon>
        <taxon>Pentapetalae</taxon>
        <taxon>rosids</taxon>
        <taxon>malvids</taxon>
        <taxon>Brassicales</taxon>
        <taxon>Brassicaceae</taxon>
        <taxon>Camelineae</taxon>
        <taxon>Arabidopsis</taxon>
    </lineage>
</organism>
<evidence type="ECO:0000313" key="2">
    <source>
        <dbReference type="Proteomes" id="UP000694240"/>
    </source>
</evidence>
<comment type="caution">
    <text evidence="1">The sequence shown here is derived from an EMBL/GenBank/DDBJ whole genome shotgun (WGS) entry which is preliminary data.</text>
</comment>
<keyword evidence="2" id="KW-1185">Reference proteome</keyword>
<reference evidence="1 2" key="1">
    <citation type="submission" date="2020-12" db="EMBL/GenBank/DDBJ databases">
        <title>Concerted genomic and epigenomic changes stabilize Arabidopsis allopolyploids.</title>
        <authorList>
            <person name="Chen Z."/>
        </authorList>
    </citation>
    <scope>NUCLEOTIDE SEQUENCE [LARGE SCALE GENOMIC DNA]</scope>
    <source>
        <strain evidence="1">Allo738</strain>
        <tissue evidence="1">Leaf</tissue>
    </source>
</reference>
<dbReference type="AlphaFoldDB" id="A0A8T2ER72"/>
<dbReference type="EMBL" id="JAEFBK010000003">
    <property type="protein sequence ID" value="KAG7626675.1"/>
    <property type="molecule type" value="Genomic_DNA"/>
</dbReference>
<dbReference type="Proteomes" id="UP000694240">
    <property type="component" value="Chromosome 3"/>
</dbReference>
<proteinExistence type="predicted"/>
<protein>
    <submittedName>
        <fullName evidence="1">Uncharacterized protein</fullName>
    </submittedName>
</protein>
<accession>A0A8T2ER72</accession>
<gene>
    <name evidence="1" type="ORF">ISN45_At03g028120</name>
</gene>